<dbReference type="GeneID" id="36837226"/>
<dbReference type="Gene3D" id="3.20.20.70">
    <property type="entry name" value="Aldolase class I"/>
    <property type="match status" value="1"/>
</dbReference>
<name>A0A2U9ILN0_9CREN</name>
<evidence type="ECO:0000313" key="3">
    <source>
        <dbReference type="Proteomes" id="UP000248410"/>
    </source>
</evidence>
<dbReference type="PANTHER" id="PTHR38435:SF2">
    <property type="entry name" value="DUF871 DOMAIN-CONTAINING PROTEIN"/>
    <property type="match status" value="1"/>
</dbReference>
<accession>A0A2U9ILN0</accession>
<evidence type="ECO:0000313" key="2">
    <source>
        <dbReference type="EMBL" id="AWR96910.1"/>
    </source>
</evidence>
<dbReference type="KEGG" id="asul:DFR86_04615"/>
<sequence length="239" mass="27207">MPSKEVDIHMTSIGFSLFPEEIFERQKQMIIKGESLGYTEIFFRIEKSSVVDSSIKAKQLLKIANKLQYYSFVNIDPDILTELGASPRNMEIFNQIGFSAVRIDRGFKVDDILKIKNIGIEINPNEFPIEKIEYFLDKIDDPERVKVSHSYYPSKGSGLSIKELIERSKPFVEFDLPVAAFISIPSVKRNTTVEELREKSTVESAKILFETGVISRVLIGDANPTDEDLENLASAKRMY</sequence>
<dbReference type="Pfam" id="PF19200">
    <property type="entry name" value="MupG_N"/>
    <property type="match status" value="1"/>
</dbReference>
<keyword evidence="3" id="KW-1185">Reference proteome</keyword>
<dbReference type="InterPro" id="IPR017853">
    <property type="entry name" value="GH"/>
</dbReference>
<dbReference type="PANTHER" id="PTHR38435">
    <property type="match status" value="1"/>
</dbReference>
<protein>
    <recommendedName>
        <fullName evidence="1">6-phospho-N-acetylmuramidase N-terminal domain-containing protein</fullName>
    </recommendedName>
</protein>
<dbReference type="AlphaFoldDB" id="A0A2U9ILN0"/>
<reference evidence="2 3" key="1">
    <citation type="submission" date="2018-05" db="EMBL/GenBank/DDBJ databases">
        <title>Complete Genome Sequences of Extremely Thermoacidophilic, Metal-Mobilizing Type-Strain Members of the Archaeal Family Sulfolobaceae: Acidianus brierleyi DSM-1651T, Acidianus sulfidivorans DSM-18786T, Metallosphaera hakonensis DSM-7519T, and Metallosphaera prunae DSM-10039T.</title>
        <authorList>
            <person name="Counts J.A."/>
            <person name="Kelly R.M."/>
        </authorList>
    </citation>
    <scope>NUCLEOTIDE SEQUENCE [LARGE SCALE GENOMIC DNA]</scope>
    <source>
        <strain evidence="2 3">JP7</strain>
    </source>
</reference>
<evidence type="ECO:0000259" key="1">
    <source>
        <dbReference type="Pfam" id="PF19200"/>
    </source>
</evidence>
<dbReference type="RefSeq" id="WP_110379800.1">
    <property type="nucleotide sequence ID" value="NZ_CP029288.2"/>
</dbReference>
<proteinExistence type="predicted"/>
<dbReference type="OrthoDB" id="25415at2157"/>
<dbReference type="InterPro" id="IPR043797">
    <property type="entry name" value="MupG_N"/>
</dbReference>
<dbReference type="Proteomes" id="UP000248410">
    <property type="component" value="Chromosome"/>
</dbReference>
<dbReference type="InterPro" id="IPR008589">
    <property type="entry name" value="MupG"/>
</dbReference>
<dbReference type="EMBL" id="CP029288">
    <property type="protein sequence ID" value="AWR96910.1"/>
    <property type="molecule type" value="Genomic_DNA"/>
</dbReference>
<dbReference type="SUPFAM" id="SSF51445">
    <property type="entry name" value="(Trans)glycosidases"/>
    <property type="match status" value="1"/>
</dbReference>
<dbReference type="InterPro" id="IPR013785">
    <property type="entry name" value="Aldolase_TIM"/>
</dbReference>
<organism evidence="2 3">
    <name type="scientific">Acidianus sulfidivorans JP7</name>
    <dbReference type="NCBI Taxonomy" id="619593"/>
    <lineage>
        <taxon>Archaea</taxon>
        <taxon>Thermoproteota</taxon>
        <taxon>Thermoprotei</taxon>
        <taxon>Sulfolobales</taxon>
        <taxon>Sulfolobaceae</taxon>
        <taxon>Acidianus</taxon>
    </lineage>
</organism>
<feature type="domain" description="6-phospho-N-acetylmuramidase N-terminal" evidence="1">
    <location>
        <begin position="13"/>
        <end position="233"/>
    </location>
</feature>
<gene>
    <name evidence="2" type="ORF">DFR86_04615</name>
</gene>